<name>A0ABS4GCL3_9FIRM</name>
<reference evidence="6 7" key="1">
    <citation type="submission" date="2021-03" db="EMBL/GenBank/DDBJ databases">
        <title>Genomic Encyclopedia of Type Strains, Phase IV (KMG-IV): sequencing the most valuable type-strain genomes for metagenomic binning, comparative biology and taxonomic classification.</title>
        <authorList>
            <person name="Goeker M."/>
        </authorList>
    </citation>
    <scope>NUCLEOTIDE SEQUENCE [LARGE SCALE GENOMIC DNA]</scope>
    <source>
        <strain evidence="6 7">DSM 24004</strain>
    </source>
</reference>
<evidence type="ECO:0000259" key="5">
    <source>
        <dbReference type="SMART" id="SM00363"/>
    </source>
</evidence>
<feature type="domain" description="RNA-binding S4" evidence="5">
    <location>
        <begin position="4"/>
        <end position="67"/>
    </location>
</feature>
<dbReference type="Gene3D" id="3.30.70.1560">
    <property type="entry name" value="Alpha-L RNA-binding motif"/>
    <property type="match status" value="1"/>
</dbReference>
<accession>A0ABS4GCL3</accession>
<dbReference type="EMBL" id="JAGGKS010000003">
    <property type="protein sequence ID" value="MBP1925404.1"/>
    <property type="molecule type" value="Genomic_DNA"/>
</dbReference>
<dbReference type="GO" id="GO:0160139">
    <property type="term" value="F:23S rRNA pseudouridine(2605) synthase activity"/>
    <property type="evidence" value="ECO:0007669"/>
    <property type="project" value="UniProtKB-EC"/>
</dbReference>
<dbReference type="Pfam" id="PF01479">
    <property type="entry name" value="S4"/>
    <property type="match status" value="1"/>
</dbReference>
<protein>
    <recommendedName>
        <fullName evidence="4">Pseudouridine synthase</fullName>
        <ecNumber evidence="4">5.4.99.-</ecNumber>
    </recommendedName>
</protein>
<dbReference type="NCBIfam" id="TIGR00093">
    <property type="entry name" value="pseudouridine synthase"/>
    <property type="match status" value="1"/>
</dbReference>
<dbReference type="InterPro" id="IPR018496">
    <property type="entry name" value="PsdUridine_synth_RsuA/RluB_CS"/>
</dbReference>
<dbReference type="InterPro" id="IPR020103">
    <property type="entry name" value="PsdUridine_synth_cat_dom_sf"/>
</dbReference>
<dbReference type="InterPro" id="IPR050343">
    <property type="entry name" value="RsuA_PseudoU_synthase"/>
</dbReference>
<comment type="similarity">
    <text evidence="1 4">Belongs to the pseudouridine synthase RsuA family.</text>
</comment>
<dbReference type="InterPro" id="IPR020094">
    <property type="entry name" value="TruA/RsuA/RluB/E/F_N"/>
</dbReference>
<dbReference type="InterPro" id="IPR042092">
    <property type="entry name" value="PsdUridine_s_RsuA/RluB/E/F_cat"/>
</dbReference>
<dbReference type="CDD" id="cd02870">
    <property type="entry name" value="PseudoU_synth_RsuA_like"/>
    <property type="match status" value="1"/>
</dbReference>
<dbReference type="Gene3D" id="3.30.70.580">
    <property type="entry name" value="Pseudouridine synthase I, catalytic domain, N-terminal subdomain"/>
    <property type="match status" value="1"/>
</dbReference>
<keyword evidence="2 4" id="KW-0413">Isomerase</keyword>
<keyword evidence="7" id="KW-1185">Reference proteome</keyword>
<dbReference type="PANTHER" id="PTHR47683:SF2">
    <property type="entry name" value="RNA-BINDING S4 DOMAIN-CONTAINING PROTEIN"/>
    <property type="match status" value="1"/>
</dbReference>
<dbReference type="Pfam" id="PF00849">
    <property type="entry name" value="PseudoU_synth_2"/>
    <property type="match status" value="1"/>
</dbReference>
<evidence type="ECO:0000256" key="4">
    <source>
        <dbReference type="RuleBase" id="RU003887"/>
    </source>
</evidence>
<dbReference type="Proteomes" id="UP001519342">
    <property type="component" value="Unassembled WGS sequence"/>
</dbReference>
<dbReference type="EC" id="5.4.99.-" evidence="4"/>
<dbReference type="RefSeq" id="WP_209511146.1">
    <property type="nucleotide sequence ID" value="NZ_JAGGKS010000003.1"/>
</dbReference>
<dbReference type="Gene3D" id="3.10.290.10">
    <property type="entry name" value="RNA-binding S4 domain"/>
    <property type="match status" value="1"/>
</dbReference>
<organism evidence="6 7">
    <name type="scientific">Sedimentibacter acidaminivorans</name>
    <dbReference type="NCBI Taxonomy" id="913099"/>
    <lineage>
        <taxon>Bacteria</taxon>
        <taxon>Bacillati</taxon>
        <taxon>Bacillota</taxon>
        <taxon>Tissierellia</taxon>
        <taxon>Sedimentibacter</taxon>
    </lineage>
</organism>
<evidence type="ECO:0000313" key="7">
    <source>
        <dbReference type="Proteomes" id="UP001519342"/>
    </source>
</evidence>
<evidence type="ECO:0000256" key="2">
    <source>
        <dbReference type="ARBA" id="ARBA00023235"/>
    </source>
</evidence>
<evidence type="ECO:0000313" key="6">
    <source>
        <dbReference type="EMBL" id="MBP1925404.1"/>
    </source>
</evidence>
<dbReference type="SMART" id="SM00363">
    <property type="entry name" value="S4"/>
    <property type="match status" value="1"/>
</dbReference>
<dbReference type="PROSITE" id="PS50889">
    <property type="entry name" value="S4"/>
    <property type="match status" value="1"/>
</dbReference>
<keyword evidence="3" id="KW-0694">RNA-binding</keyword>
<comment type="caution">
    <text evidence="6">The sequence shown here is derived from an EMBL/GenBank/DDBJ whole genome shotgun (WGS) entry which is preliminary data.</text>
</comment>
<dbReference type="CDD" id="cd00165">
    <property type="entry name" value="S4"/>
    <property type="match status" value="1"/>
</dbReference>
<gene>
    <name evidence="6" type="ORF">J2Z76_001263</name>
</gene>
<dbReference type="InterPro" id="IPR002942">
    <property type="entry name" value="S4_RNA-bd"/>
</dbReference>
<dbReference type="PANTHER" id="PTHR47683">
    <property type="entry name" value="PSEUDOURIDINE SYNTHASE FAMILY PROTEIN-RELATED"/>
    <property type="match status" value="1"/>
</dbReference>
<sequence>MKTERLQKYIASCGVTSRRKAEELIINGNVMVNNAVVTELGIKVDTENDVIKVNNKIIHKEKRNIYIKLYKPEGYVTTVKDQFGRKCVIDLVDIKERIYPIGRLDYDTSGLLLLTNDGDLANKLLHPKYHIYKTYIAEVEGLINLNSIENLKTGVIIDDYKTALAKVTLMSKAKTSSIVQISIHEGKNRQVRKMFESVGYPVIKLKRISFGMITLDSLNLGEWSFLSDKEINFLKNSEVRYE</sequence>
<dbReference type="InterPro" id="IPR036986">
    <property type="entry name" value="S4_RNA-bd_sf"/>
</dbReference>
<dbReference type="InterPro" id="IPR000748">
    <property type="entry name" value="PsdUridine_synth_RsuA/RluB/E/F"/>
</dbReference>
<evidence type="ECO:0000256" key="1">
    <source>
        <dbReference type="ARBA" id="ARBA00008348"/>
    </source>
</evidence>
<dbReference type="PROSITE" id="PS01149">
    <property type="entry name" value="PSI_RSU"/>
    <property type="match status" value="1"/>
</dbReference>
<dbReference type="SUPFAM" id="SSF55174">
    <property type="entry name" value="Alpha-L RNA-binding motif"/>
    <property type="match status" value="1"/>
</dbReference>
<dbReference type="InterPro" id="IPR006145">
    <property type="entry name" value="PsdUridine_synth_RsuA/RluA"/>
</dbReference>
<proteinExistence type="inferred from homology"/>
<dbReference type="SUPFAM" id="SSF55120">
    <property type="entry name" value="Pseudouridine synthase"/>
    <property type="match status" value="1"/>
</dbReference>
<evidence type="ECO:0000256" key="3">
    <source>
        <dbReference type="PROSITE-ProRule" id="PRU00182"/>
    </source>
</evidence>